<protein>
    <submittedName>
        <fullName evidence="1">Uncharacterized protein</fullName>
    </submittedName>
</protein>
<evidence type="ECO:0000313" key="1">
    <source>
        <dbReference type="EMBL" id="OXA45754.1"/>
    </source>
</evidence>
<dbReference type="EMBL" id="LNIX01000017">
    <property type="protein sequence ID" value="OXA45754.1"/>
    <property type="molecule type" value="Genomic_DNA"/>
</dbReference>
<reference evidence="1 2" key="1">
    <citation type="submission" date="2015-12" db="EMBL/GenBank/DDBJ databases">
        <title>The genome of Folsomia candida.</title>
        <authorList>
            <person name="Faddeeva A."/>
            <person name="Derks M.F."/>
            <person name="Anvar Y."/>
            <person name="Smit S."/>
            <person name="Van Straalen N."/>
            <person name="Roelofs D."/>
        </authorList>
    </citation>
    <scope>NUCLEOTIDE SEQUENCE [LARGE SCALE GENOMIC DNA]</scope>
    <source>
        <strain evidence="1 2">VU population</strain>
        <tissue evidence="1">Whole body</tissue>
    </source>
</reference>
<gene>
    <name evidence="1" type="ORF">Fcan01_19466</name>
</gene>
<evidence type="ECO:0000313" key="2">
    <source>
        <dbReference type="Proteomes" id="UP000198287"/>
    </source>
</evidence>
<comment type="caution">
    <text evidence="1">The sequence shown here is derived from an EMBL/GenBank/DDBJ whole genome shotgun (WGS) entry which is preliminary data.</text>
</comment>
<accession>A0A226DLM9</accession>
<name>A0A226DLM9_FOLCA</name>
<organism evidence="1 2">
    <name type="scientific">Folsomia candida</name>
    <name type="common">Springtail</name>
    <dbReference type="NCBI Taxonomy" id="158441"/>
    <lineage>
        <taxon>Eukaryota</taxon>
        <taxon>Metazoa</taxon>
        <taxon>Ecdysozoa</taxon>
        <taxon>Arthropoda</taxon>
        <taxon>Hexapoda</taxon>
        <taxon>Collembola</taxon>
        <taxon>Entomobryomorpha</taxon>
        <taxon>Isotomoidea</taxon>
        <taxon>Isotomidae</taxon>
        <taxon>Proisotominae</taxon>
        <taxon>Folsomia</taxon>
    </lineage>
</organism>
<dbReference type="Proteomes" id="UP000198287">
    <property type="component" value="Unassembled WGS sequence"/>
</dbReference>
<keyword evidence="2" id="KW-1185">Reference proteome</keyword>
<dbReference type="AlphaFoldDB" id="A0A226DLM9"/>
<proteinExistence type="predicted"/>
<sequence length="119" mass="13129">MIFIRLAKNRVINLALTAEVKKVTKKSMKVRSSGPDTPAAAVMRTLKWLQVNVRRSAGVGPSLSRQEIYARIDVEGAKLRVVGKEFPAWVRAYRRGDALVAAVLLHRTFAKFVVPASVG</sequence>